<dbReference type="NCBIfam" id="TIGR00778">
    <property type="entry name" value="ahpD_dom"/>
    <property type="match status" value="1"/>
</dbReference>
<evidence type="ECO:0000259" key="1">
    <source>
        <dbReference type="Pfam" id="PF02627"/>
    </source>
</evidence>
<evidence type="ECO:0000313" key="2">
    <source>
        <dbReference type="EMBL" id="KNX38944.1"/>
    </source>
</evidence>
<dbReference type="AlphaFoldDB" id="A0A0L6CMJ8"/>
<organism evidence="2 3">
    <name type="scientific">Luteipulveratus halotolerans</name>
    <dbReference type="NCBI Taxonomy" id="1631356"/>
    <lineage>
        <taxon>Bacteria</taxon>
        <taxon>Bacillati</taxon>
        <taxon>Actinomycetota</taxon>
        <taxon>Actinomycetes</taxon>
        <taxon>Micrococcales</taxon>
        <taxon>Dermacoccaceae</taxon>
        <taxon>Luteipulveratus</taxon>
    </lineage>
</organism>
<dbReference type="OrthoDB" id="9801997at2"/>
<dbReference type="InterPro" id="IPR003779">
    <property type="entry name" value="CMD-like"/>
</dbReference>
<accession>A0A0L6CMJ8</accession>
<protein>
    <submittedName>
        <fullName evidence="2">Alkylhydroperoxidase</fullName>
    </submittedName>
</protein>
<proteinExistence type="predicted"/>
<dbReference type="InterPro" id="IPR004675">
    <property type="entry name" value="AhpD_core"/>
</dbReference>
<dbReference type="Gene3D" id="1.20.1290.10">
    <property type="entry name" value="AhpD-like"/>
    <property type="match status" value="1"/>
</dbReference>
<keyword evidence="3" id="KW-1185">Reference proteome</keyword>
<dbReference type="Pfam" id="PF02627">
    <property type="entry name" value="CMD"/>
    <property type="match status" value="1"/>
</dbReference>
<evidence type="ECO:0000313" key="3">
    <source>
        <dbReference type="Proteomes" id="UP000037397"/>
    </source>
</evidence>
<comment type="caution">
    <text evidence="2">The sequence shown here is derived from an EMBL/GenBank/DDBJ whole genome shotgun (WGS) entry which is preliminary data.</text>
</comment>
<sequence length="156" mass="16649">MPARLNPFATEIGPKITRHLQAAHHELVATTVPTGTMELVNIRVSQINGCGACLDMHVKEAARAGEDALRINLVGAWRETTVFSDAERAALELAEAGTRLADGAGVSDEIWEAAAKHYDEEELMVLVSQIAFINAATRMNVMLRVQGGGDKAGSLG</sequence>
<dbReference type="STRING" id="1631356.VV01_20315"/>
<name>A0A0L6CMJ8_9MICO</name>
<dbReference type="PANTHER" id="PTHR34846">
    <property type="entry name" value="4-CARBOXYMUCONOLACTONE DECARBOXYLASE FAMILY PROTEIN (AFU_ORTHOLOGUE AFUA_6G11590)"/>
    <property type="match status" value="1"/>
</dbReference>
<dbReference type="PATRIC" id="fig|1631356.3.peg.4083"/>
<dbReference type="EMBL" id="LAIR01000002">
    <property type="protein sequence ID" value="KNX38944.1"/>
    <property type="molecule type" value="Genomic_DNA"/>
</dbReference>
<gene>
    <name evidence="2" type="ORF">VV01_20315</name>
</gene>
<dbReference type="RefSeq" id="WP_050671478.1">
    <property type="nucleotide sequence ID" value="NZ_LAIR01000002.1"/>
</dbReference>
<dbReference type="InterPro" id="IPR029032">
    <property type="entry name" value="AhpD-like"/>
</dbReference>
<feature type="domain" description="Carboxymuconolactone decarboxylase-like" evidence="1">
    <location>
        <begin position="16"/>
        <end position="96"/>
    </location>
</feature>
<reference evidence="3" key="1">
    <citation type="submission" date="2015-03" db="EMBL/GenBank/DDBJ databases">
        <title>Luteipulveratus halotolerans sp. nov., a novel actinobacterium (Dermacoccaceae) from Sarawak, Malaysia.</title>
        <authorList>
            <person name="Juboi H."/>
            <person name="Basik A."/>
            <person name="Shamsul S.S."/>
            <person name="Arnold P."/>
            <person name="Schmitt E.K."/>
            <person name="Sanglier J.-J."/>
            <person name="Yeo T."/>
        </authorList>
    </citation>
    <scope>NUCLEOTIDE SEQUENCE [LARGE SCALE GENOMIC DNA]</scope>
    <source>
        <strain evidence="3">C296001</strain>
    </source>
</reference>
<dbReference type="PANTHER" id="PTHR34846:SF7">
    <property type="entry name" value="BLL7811 PROTEIN"/>
    <property type="match status" value="1"/>
</dbReference>
<keyword evidence="2" id="KW-0560">Oxidoreductase</keyword>
<dbReference type="Proteomes" id="UP000037397">
    <property type="component" value="Unassembled WGS sequence"/>
</dbReference>
<keyword evidence="2" id="KW-0575">Peroxidase</keyword>
<dbReference type="GO" id="GO:0051920">
    <property type="term" value="F:peroxiredoxin activity"/>
    <property type="evidence" value="ECO:0007669"/>
    <property type="project" value="InterPro"/>
</dbReference>
<dbReference type="SUPFAM" id="SSF69118">
    <property type="entry name" value="AhpD-like"/>
    <property type="match status" value="1"/>
</dbReference>